<reference evidence="8 9" key="1">
    <citation type="submission" date="2018-11" db="EMBL/GenBank/DDBJ databases">
        <title>Novel Erysipelotrichaceae bacterium isolated from small intestine of a swine.</title>
        <authorList>
            <person name="Kim J.S."/>
            <person name="Choe H."/>
            <person name="Lee Y.R."/>
            <person name="Kim K.M."/>
            <person name="Park D.S."/>
        </authorList>
    </citation>
    <scope>NUCLEOTIDE SEQUENCE [LARGE SCALE GENOMIC DNA]</scope>
    <source>
        <strain evidence="8 9">SG0102</strain>
    </source>
</reference>
<name>A0A3G9JRT8_9FIRM</name>
<keyword evidence="9" id="KW-1185">Reference proteome</keyword>
<dbReference type="Gene3D" id="2.60.40.740">
    <property type="match status" value="1"/>
</dbReference>
<dbReference type="NCBIfam" id="TIGR01167">
    <property type="entry name" value="LPXTG_anchor"/>
    <property type="match status" value="1"/>
</dbReference>
<keyword evidence="4" id="KW-0572">Peptidoglycan-anchor</keyword>
<evidence type="ECO:0000259" key="7">
    <source>
        <dbReference type="Pfam" id="PF17802"/>
    </source>
</evidence>
<keyword evidence="3" id="KW-0732">Signal</keyword>
<dbReference type="SUPFAM" id="SSF49478">
    <property type="entry name" value="Cna protein B-type domain"/>
    <property type="match status" value="1"/>
</dbReference>
<dbReference type="InterPro" id="IPR008966">
    <property type="entry name" value="Adhesion_dom_sf"/>
</dbReference>
<evidence type="ECO:0000256" key="5">
    <source>
        <dbReference type="SAM" id="Phobius"/>
    </source>
</evidence>
<dbReference type="Pfam" id="PF00746">
    <property type="entry name" value="Gram_pos_anchor"/>
    <property type="match status" value="1"/>
</dbReference>
<evidence type="ECO:0000259" key="6">
    <source>
        <dbReference type="Pfam" id="PF00746"/>
    </source>
</evidence>
<proteinExistence type="predicted"/>
<gene>
    <name evidence="8" type="ORF">SG0102_04680</name>
</gene>
<evidence type="ECO:0000313" key="8">
    <source>
        <dbReference type="EMBL" id="BBH25534.1"/>
    </source>
</evidence>
<dbReference type="InterPro" id="IPR013783">
    <property type="entry name" value="Ig-like_fold"/>
</dbReference>
<dbReference type="InterPro" id="IPR041033">
    <property type="entry name" value="SpaA_PFL_dom_1"/>
</dbReference>
<dbReference type="KEGG" id="ebm:SG0102_04680"/>
<dbReference type="Proteomes" id="UP000268059">
    <property type="component" value="Chromosome"/>
</dbReference>
<keyword evidence="1" id="KW-0134">Cell wall</keyword>
<keyword evidence="5" id="KW-0472">Membrane</keyword>
<evidence type="ECO:0000256" key="2">
    <source>
        <dbReference type="ARBA" id="ARBA00022525"/>
    </source>
</evidence>
<keyword evidence="5" id="KW-1133">Transmembrane helix</keyword>
<dbReference type="AlphaFoldDB" id="A0A3G9JRT8"/>
<feature type="transmembrane region" description="Helical" evidence="5">
    <location>
        <begin position="787"/>
        <end position="805"/>
    </location>
</feature>
<evidence type="ECO:0000256" key="4">
    <source>
        <dbReference type="ARBA" id="ARBA00023088"/>
    </source>
</evidence>
<dbReference type="InterPro" id="IPR019931">
    <property type="entry name" value="LPXTG_anchor"/>
</dbReference>
<dbReference type="Gene3D" id="2.60.40.10">
    <property type="entry name" value="Immunoglobulins"/>
    <property type="match status" value="1"/>
</dbReference>
<evidence type="ECO:0000256" key="1">
    <source>
        <dbReference type="ARBA" id="ARBA00022512"/>
    </source>
</evidence>
<evidence type="ECO:0000256" key="3">
    <source>
        <dbReference type="ARBA" id="ARBA00022729"/>
    </source>
</evidence>
<accession>A0A3G9JRT8</accession>
<protein>
    <recommendedName>
        <fullName evidence="10">Gram-positive cocci surface proteins LPxTG domain-containing protein</fullName>
    </recommendedName>
</protein>
<dbReference type="Pfam" id="PF17802">
    <property type="entry name" value="SpaA"/>
    <property type="match status" value="1"/>
</dbReference>
<sequence length="814" mass="91674">MKDKDDHGNEVDYDRNAYTWELKCYDAKGNEINENDNDAKVKSFTLKVNANDSNTFRPTSASIQYKMIGDLSKVMPGQKWDFKNSGLITNYNGHDIDQGHTTKGESQYEYENVKKLAKLASATGKETTYTNGILDVEKDKLTNDTIHYRIMLNVDKDKSGSITVTDTLPKGMSYKEGSMNVMFYGSEWWMYSSSGSYDFTNDKYKPTVDVATKDDQTILTFHIKDGYENGDNQKIVIDYEGIVTDDPAWKNMTIEKKSYTNSVKWDNHEDSQTTNVKRPVEVVHKKGEQLKDANGQYTNTIEYSVKINPAGKVLNPKGDSVTFSDALTVEDGVKAYLDLQNVKLYKFDSNAENHRSSTEIDSSSYSLKYDEKTHEISGELPDATPCVLVYRYNIDKGNKGTPTISNEVELAGSYTAKDSGKMKSNSAEMTDSTTKVTIREVDADNYAKGFPGAEFSVEEYLNGWITPEAYRNKQVTDSKGEAVLNTYEPGKLYRIKETKAPADYTGDSNYYYFMITSNQDNSTAQSALDDDYKNLPANMQDPNDKVNYVDKSKIHYFGQNGEEIIVSNEYTQLTVNKTWQNADGSKADKPGENFVDVKLYRYIKKSDGVKVTLITDNSYKNISKEFAVDSGSTFTVEWGQYDTSGIKSALVNGKEASVTDDHKFTSQPLTSDTTIRVTSKDWFNDPTYRYKKPQTVVYESSKYEVVSFTLQADKNWSKSFNDLLTRNGNDEYVYVAEETTKLDGYETKYYGNTAKSGTITVANKKNPDAPKTPETVLPSTGGKGTTMFYVAGILLILVASFLLIIRYKHLNERG</sequence>
<dbReference type="InParanoid" id="A0A3G9JRT8"/>
<feature type="domain" description="Gram-positive cocci surface proteins LPxTG" evidence="6">
    <location>
        <begin position="770"/>
        <end position="803"/>
    </location>
</feature>
<feature type="domain" description="SpaA-like prealbumin fold" evidence="7">
    <location>
        <begin position="435"/>
        <end position="521"/>
    </location>
</feature>
<evidence type="ECO:0000313" key="9">
    <source>
        <dbReference type="Proteomes" id="UP000268059"/>
    </source>
</evidence>
<keyword evidence="2" id="KW-0964">Secreted</keyword>
<dbReference type="Gene3D" id="2.60.40.1140">
    <property type="entry name" value="Collagen-binding surface protein Cna, B-type domain"/>
    <property type="match status" value="1"/>
</dbReference>
<dbReference type="RefSeq" id="WP_157982951.1">
    <property type="nucleotide sequence ID" value="NZ_AP019309.1"/>
</dbReference>
<organism evidence="8 9">
    <name type="scientific">Intestinibaculum porci</name>
    <dbReference type="NCBI Taxonomy" id="2487118"/>
    <lineage>
        <taxon>Bacteria</taxon>
        <taxon>Bacillati</taxon>
        <taxon>Bacillota</taxon>
        <taxon>Erysipelotrichia</taxon>
        <taxon>Erysipelotrichales</taxon>
        <taxon>Erysipelotrichaceae</taxon>
        <taxon>Intestinibaculum</taxon>
    </lineage>
</organism>
<dbReference type="SUPFAM" id="SSF49401">
    <property type="entry name" value="Bacterial adhesins"/>
    <property type="match status" value="1"/>
</dbReference>
<dbReference type="OrthoDB" id="1994830at2"/>
<dbReference type="EMBL" id="AP019309">
    <property type="protein sequence ID" value="BBH25534.1"/>
    <property type="molecule type" value="Genomic_DNA"/>
</dbReference>
<keyword evidence="5" id="KW-0812">Transmembrane</keyword>
<evidence type="ECO:0008006" key="10">
    <source>
        <dbReference type="Google" id="ProtNLM"/>
    </source>
</evidence>